<name>A0A0C2FBV4_9BILA</name>
<dbReference type="AlphaFoldDB" id="A0A0C2FBV4"/>
<organism evidence="2 3">
    <name type="scientific">Ancylostoma duodenale</name>
    <dbReference type="NCBI Taxonomy" id="51022"/>
    <lineage>
        <taxon>Eukaryota</taxon>
        <taxon>Metazoa</taxon>
        <taxon>Ecdysozoa</taxon>
        <taxon>Nematoda</taxon>
        <taxon>Chromadorea</taxon>
        <taxon>Rhabditida</taxon>
        <taxon>Rhabditina</taxon>
        <taxon>Rhabditomorpha</taxon>
        <taxon>Strongyloidea</taxon>
        <taxon>Ancylostomatidae</taxon>
        <taxon>Ancylostomatinae</taxon>
        <taxon>Ancylostoma</taxon>
    </lineage>
</organism>
<dbReference type="PANTHER" id="PTHR45867">
    <property type="entry name" value="PURPLE ACID PHOSPHATASE"/>
    <property type="match status" value="1"/>
</dbReference>
<dbReference type="PANTHER" id="PTHR45867:SF10">
    <property type="entry name" value="PURPLE ACID PHOSPHATASE"/>
    <property type="match status" value="1"/>
</dbReference>
<sequence length="92" mass="10193">TDAYKNPNAPVYVISGSAGCHSAYAEFSDTPWPFSAARVNDYGYTILTVANSTHIHLEQISIEKNDSVVDEAWIVKDKLHTHSAALRESRQD</sequence>
<protein>
    <recommendedName>
        <fullName evidence="1">Purple acid phosphatase C-terminal domain-containing protein</fullName>
    </recommendedName>
</protein>
<dbReference type="InterPro" id="IPR025733">
    <property type="entry name" value="PAPs_C"/>
</dbReference>
<dbReference type="Proteomes" id="UP000054047">
    <property type="component" value="Unassembled WGS sequence"/>
</dbReference>
<dbReference type="EMBL" id="KN795528">
    <property type="protein sequence ID" value="KIH42541.1"/>
    <property type="molecule type" value="Genomic_DNA"/>
</dbReference>
<evidence type="ECO:0000259" key="1">
    <source>
        <dbReference type="Pfam" id="PF14008"/>
    </source>
</evidence>
<gene>
    <name evidence="2" type="ORF">ANCDUO_27474</name>
</gene>
<keyword evidence="3" id="KW-1185">Reference proteome</keyword>
<dbReference type="InterPro" id="IPR029052">
    <property type="entry name" value="Metallo-depent_PP-like"/>
</dbReference>
<feature type="domain" description="Purple acid phosphatase C-terminal" evidence="1">
    <location>
        <begin position="9"/>
        <end position="71"/>
    </location>
</feature>
<feature type="non-terminal residue" evidence="2">
    <location>
        <position position="1"/>
    </location>
</feature>
<evidence type="ECO:0000313" key="2">
    <source>
        <dbReference type="EMBL" id="KIH42541.1"/>
    </source>
</evidence>
<dbReference type="Pfam" id="PF14008">
    <property type="entry name" value="Metallophos_C"/>
    <property type="match status" value="1"/>
</dbReference>
<proteinExistence type="predicted"/>
<dbReference type="SUPFAM" id="SSF56300">
    <property type="entry name" value="Metallo-dependent phosphatases"/>
    <property type="match status" value="1"/>
</dbReference>
<dbReference type="OrthoDB" id="45007at2759"/>
<dbReference type="Gene3D" id="3.60.21.10">
    <property type="match status" value="1"/>
</dbReference>
<accession>A0A0C2FBV4</accession>
<reference evidence="2 3" key="1">
    <citation type="submission" date="2013-12" db="EMBL/GenBank/DDBJ databases">
        <title>Draft genome of the parsitic nematode Ancylostoma duodenale.</title>
        <authorList>
            <person name="Mitreva M."/>
        </authorList>
    </citation>
    <scope>NUCLEOTIDE SEQUENCE [LARGE SCALE GENOMIC DNA]</scope>
    <source>
        <strain evidence="2 3">Zhejiang</strain>
    </source>
</reference>
<evidence type="ECO:0000313" key="3">
    <source>
        <dbReference type="Proteomes" id="UP000054047"/>
    </source>
</evidence>